<dbReference type="AlphaFoldDB" id="A0AAV7HP04"/>
<dbReference type="CDD" id="cd00042">
    <property type="entry name" value="CY"/>
    <property type="match status" value="1"/>
</dbReference>
<evidence type="ECO:0000256" key="4">
    <source>
        <dbReference type="SAM" id="Phobius"/>
    </source>
</evidence>
<comment type="similarity">
    <text evidence="1">Belongs to the cystatin family. Phytocystatin subfamily.</text>
</comment>
<feature type="transmembrane region" description="Helical" evidence="4">
    <location>
        <begin position="50"/>
        <end position="68"/>
    </location>
</feature>
<keyword evidence="2" id="KW-0646">Protease inhibitor</keyword>
<keyword evidence="4" id="KW-1133">Transmembrane helix</keyword>
<evidence type="ECO:0000313" key="7">
    <source>
        <dbReference type="Proteomes" id="UP000775213"/>
    </source>
</evidence>
<evidence type="ECO:0000313" key="6">
    <source>
        <dbReference type="EMBL" id="KAH0469504.1"/>
    </source>
</evidence>
<organism evidence="6 7">
    <name type="scientific">Dendrobium chrysotoxum</name>
    <name type="common">Orchid</name>
    <dbReference type="NCBI Taxonomy" id="161865"/>
    <lineage>
        <taxon>Eukaryota</taxon>
        <taxon>Viridiplantae</taxon>
        <taxon>Streptophyta</taxon>
        <taxon>Embryophyta</taxon>
        <taxon>Tracheophyta</taxon>
        <taxon>Spermatophyta</taxon>
        <taxon>Magnoliopsida</taxon>
        <taxon>Liliopsida</taxon>
        <taxon>Asparagales</taxon>
        <taxon>Orchidaceae</taxon>
        <taxon>Epidendroideae</taxon>
        <taxon>Malaxideae</taxon>
        <taxon>Dendrobiinae</taxon>
        <taxon>Dendrobium</taxon>
    </lineage>
</organism>
<dbReference type="EMBL" id="JAGFBR010000002">
    <property type="protein sequence ID" value="KAH0469504.1"/>
    <property type="molecule type" value="Genomic_DNA"/>
</dbReference>
<sequence length="187" mass="20897">MRLSLWTRVPLLSYKCYAPNRITDHQTNSPNSRFQTSKPYPPSNLHHSSMASFTIPFFALLLLLLISASPLPTAASHRFDSGLDRGKKVGGWTEIPNAESNKEIRDLGRYSVNEYNYDLRDVAESPLAFSGVVSAGRQVVSGIKYWIRVATVDTLTGDPRFFDAVVVVRPWLRHSVRDLVSFSPSAA</sequence>
<keyword evidence="4" id="KW-0812">Transmembrane</keyword>
<dbReference type="Pfam" id="PF16845">
    <property type="entry name" value="SQAPI"/>
    <property type="match status" value="1"/>
</dbReference>
<dbReference type="PANTHER" id="PTHR47373:SF1">
    <property type="entry name" value="CYSTEINE PROTEINASE INHIBITOR 2"/>
    <property type="match status" value="1"/>
</dbReference>
<dbReference type="Proteomes" id="UP000775213">
    <property type="component" value="Unassembled WGS sequence"/>
</dbReference>
<dbReference type="PANTHER" id="PTHR47373">
    <property type="entry name" value="CYSTEINE PROTEINASE INHIBITOR 2"/>
    <property type="match status" value="1"/>
</dbReference>
<reference evidence="6 7" key="1">
    <citation type="journal article" date="2021" name="Hortic Res">
        <title>Chromosome-scale assembly of the Dendrobium chrysotoxum genome enhances the understanding of orchid evolution.</title>
        <authorList>
            <person name="Zhang Y."/>
            <person name="Zhang G.Q."/>
            <person name="Zhang D."/>
            <person name="Liu X.D."/>
            <person name="Xu X.Y."/>
            <person name="Sun W.H."/>
            <person name="Yu X."/>
            <person name="Zhu X."/>
            <person name="Wang Z.W."/>
            <person name="Zhao X."/>
            <person name="Zhong W.Y."/>
            <person name="Chen H."/>
            <person name="Yin W.L."/>
            <person name="Huang T."/>
            <person name="Niu S.C."/>
            <person name="Liu Z.J."/>
        </authorList>
    </citation>
    <scope>NUCLEOTIDE SEQUENCE [LARGE SCALE GENOMIC DNA]</scope>
    <source>
        <strain evidence="6">Lindl</strain>
    </source>
</reference>
<gene>
    <name evidence="6" type="ORF">IEQ34_001062</name>
</gene>
<comment type="caution">
    <text evidence="6">The sequence shown here is derived from an EMBL/GenBank/DDBJ whole genome shotgun (WGS) entry which is preliminary data.</text>
</comment>
<proteinExistence type="inferred from homology"/>
<evidence type="ECO:0000259" key="5">
    <source>
        <dbReference type="SMART" id="SM00043"/>
    </source>
</evidence>
<evidence type="ECO:0000256" key="3">
    <source>
        <dbReference type="ARBA" id="ARBA00022704"/>
    </source>
</evidence>
<dbReference type="SMART" id="SM00043">
    <property type="entry name" value="CY"/>
    <property type="match status" value="1"/>
</dbReference>
<dbReference type="GO" id="GO:0004869">
    <property type="term" value="F:cysteine-type endopeptidase inhibitor activity"/>
    <property type="evidence" value="ECO:0007669"/>
    <property type="project" value="UniProtKB-KW"/>
</dbReference>
<evidence type="ECO:0000256" key="2">
    <source>
        <dbReference type="ARBA" id="ARBA00022690"/>
    </source>
</evidence>
<name>A0AAV7HP04_DENCH</name>
<feature type="domain" description="Cystatin" evidence="5">
    <location>
        <begin position="87"/>
        <end position="185"/>
    </location>
</feature>
<protein>
    <recommendedName>
        <fullName evidence="5">Cystatin domain-containing protein</fullName>
    </recommendedName>
</protein>
<dbReference type="InterPro" id="IPR000010">
    <property type="entry name" value="Cystatin_dom"/>
</dbReference>
<keyword evidence="4" id="KW-0472">Membrane</keyword>
<keyword evidence="3" id="KW-0789">Thiol protease inhibitor</keyword>
<dbReference type="InterPro" id="IPR046350">
    <property type="entry name" value="Cystatin_sf"/>
</dbReference>
<keyword evidence="7" id="KW-1185">Reference proteome</keyword>
<dbReference type="SUPFAM" id="SSF54403">
    <property type="entry name" value="Cystatin/monellin"/>
    <property type="match status" value="1"/>
</dbReference>
<evidence type="ECO:0000256" key="1">
    <source>
        <dbReference type="ARBA" id="ARBA00007233"/>
    </source>
</evidence>
<dbReference type="Gene3D" id="3.10.450.10">
    <property type="match status" value="1"/>
</dbReference>
<accession>A0AAV7HP04</accession>